<dbReference type="RefSeq" id="WP_220810300.1">
    <property type="nucleotide sequence ID" value="NZ_BPMK01000021.1"/>
</dbReference>
<dbReference type="InterPro" id="IPR001623">
    <property type="entry name" value="DnaJ_domain"/>
</dbReference>
<dbReference type="InterPro" id="IPR050817">
    <property type="entry name" value="DjlA_DnaK_co-chaperone"/>
</dbReference>
<sequence length="144" mass="16651">MAHVHTHYDNLKVARDAPPEVIRAAYKTLCQKYHPDRHGDSAEAIRVIQIINTAYSVLSDPAKRKEHDEWIARAEAAPPEKPRDAPRAEAAESRHARRHSHRSHRRSALDLLYSRHRPSHQLARAVHRALVSLEEFTKKLFRRA</sequence>
<dbReference type="InterPro" id="IPR036869">
    <property type="entry name" value="J_dom_sf"/>
</dbReference>
<accession>A0ABQ4QA09</accession>
<dbReference type="CDD" id="cd06257">
    <property type="entry name" value="DnaJ"/>
    <property type="match status" value="1"/>
</dbReference>
<keyword evidence="4" id="KW-1185">Reference proteome</keyword>
<dbReference type="PRINTS" id="PR00625">
    <property type="entry name" value="JDOMAIN"/>
</dbReference>
<dbReference type="SUPFAM" id="SSF46565">
    <property type="entry name" value="Chaperone J-domain"/>
    <property type="match status" value="1"/>
</dbReference>
<proteinExistence type="predicted"/>
<dbReference type="SMART" id="SM00271">
    <property type="entry name" value="DnaJ"/>
    <property type="match status" value="1"/>
</dbReference>
<feature type="compositionally biased region" description="Basic and acidic residues" evidence="1">
    <location>
        <begin position="70"/>
        <end position="94"/>
    </location>
</feature>
<dbReference type="Proteomes" id="UP000887222">
    <property type="component" value="Unassembled WGS sequence"/>
</dbReference>
<dbReference type="PROSITE" id="PS50076">
    <property type="entry name" value="DNAJ_2"/>
    <property type="match status" value="1"/>
</dbReference>
<evidence type="ECO:0000313" key="3">
    <source>
        <dbReference type="EMBL" id="GIZ53889.1"/>
    </source>
</evidence>
<organism evidence="3 4">
    <name type="scientific">Noviherbaspirillum aridicola</name>
    <dbReference type="NCBI Taxonomy" id="2849687"/>
    <lineage>
        <taxon>Bacteria</taxon>
        <taxon>Pseudomonadati</taxon>
        <taxon>Pseudomonadota</taxon>
        <taxon>Betaproteobacteria</taxon>
        <taxon>Burkholderiales</taxon>
        <taxon>Oxalobacteraceae</taxon>
        <taxon>Noviherbaspirillum</taxon>
    </lineage>
</organism>
<feature type="compositionally biased region" description="Basic residues" evidence="1">
    <location>
        <begin position="95"/>
        <end position="106"/>
    </location>
</feature>
<comment type="caution">
    <text evidence="3">The sequence shown here is derived from an EMBL/GenBank/DDBJ whole genome shotgun (WGS) entry which is preliminary data.</text>
</comment>
<dbReference type="PANTHER" id="PTHR24074">
    <property type="entry name" value="CO-CHAPERONE PROTEIN DJLA"/>
    <property type="match status" value="1"/>
</dbReference>
<evidence type="ECO:0000313" key="4">
    <source>
        <dbReference type="Proteomes" id="UP000887222"/>
    </source>
</evidence>
<reference evidence="3 4" key="1">
    <citation type="journal article" date="2022" name="Int. J. Syst. Evol. Microbiol.">
        <title>Noviherbaspirillum aridicola sp. nov., isolated from an arid soil in Pakistan.</title>
        <authorList>
            <person name="Khan I.U."/>
            <person name="Saqib M."/>
            <person name="Amin A."/>
            <person name="Hussain F."/>
            <person name="Li L."/>
            <person name="Liu Y.H."/>
            <person name="Fang B.Z."/>
            <person name="Ahmed I."/>
            <person name="Li W.J."/>
        </authorList>
    </citation>
    <scope>NUCLEOTIDE SEQUENCE [LARGE SCALE GENOMIC DNA]</scope>
    <source>
        <strain evidence="3 4">NCCP-691</strain>
    </source>
</reference>
<gene>
    <name evidence="3" type="ORF">NCCP691_39030</name>
</gene>
<feature type="region of interest" description="Disordered" evidence="1">
    <location>
        <begin position="70"/>
        <end position="107"/>
    </location>
</feature>
<protein>
    <recommendedName>
        <fullName evidence="2">J domain-containing protein</fullName>
    </recommendedName>
</protein>
<evidence type="ECO:0000256" key="1">
    <source>
        <dbReference type="SAM" id="MobiDB-lite"/>
    </source>
</evidence>
<dbReference type="EMBL" id="BPMK01000021">
    <property type="protein sequence ID" value="GIZ53889.1"/>
    <property type="molecule type" value="Genomic_DNA"/>
</dbReference>
<dbReference type="Pfam" id="PF00226">
    <property type="entry name" value="DnaJ"/>
    <property type="match status" value="1"/>
</dbReference>
<name>A0ABQ4QA09_9BURK</name>
<evidence type="ECO:0000259" key="2">
    <source>
        <dbReference type="PROSITE" id="PS50076"/>
    </source>
</evidence>
<dbReference type="Gene3D" id="1.10.287.110">
    <property type="entry name" value="DnaJ domain"/>
    <property type="match status" value="1"/>
</dbReference>
<feature type="domain" description="J" evidence="2">
    <location>
        <begin position="6"/>
        <end position="71"/>
    </location>
</feature>